<feature type="non-terminal residue" evidence="2">
    <location>
        <position position="292"/>
    </location>
</feature>
<gene>
    <name evidence="2" type="ORF">TR104662</name>
</gene>
<dbReference type="EMBL" id="GEEE01014377">
    <property type="protein sequence ID" value="JAP48848.1"/>
    <property type="molecule type" value="Transcribed_RNA"/>
</dbReference>
<organism evidence="2">
    <name type="scientific">Schistocephalus solidus</name>
    <name type="common">Tapeworm</name>
    <dbReference type="NCBI Taxonomy" id="70667"/>
    <lineage>
        <taxon>Eukaryota</taxon>
        <taxon>Metazoa</taxon>
        <taxon>Spiralia</taxon>
        <taxon>Lophotrochozoa</taxon>
        <taxon>Platyhelminthes</taxon>
        <taxon>Cestoda</taxon>
        <taxon>Eucestoda</taxon>
        <taxon>Diphyllobothriidea</taxon>
        <taxon>Diphyllobothriidae</taxon>
        <taxon>Schistocephalus</taxon>
    </lineage>
</organism>
<name>A0A0X3PAW6_SCHSO</name>
<feature type="non-terminal residue" evidence="2">
    <location>
        <position position="1"/>
    </location>
</feature>
<proteinExistence type="predicted"/>
<accession>A0A0X3PAW6</accession>
<feature type="region of interest" description="Disordered" evidence="1">
    <location>
        <begin position="1"/>
        <end position="36"/>
    </location>
</feature>
<evidence type="ECO:0000313" key="2">
    <source>
        <dbReference type="EMBL" id="JAP48848.1"/>
    </source>
</evidence>
<sequence>ARQQTESQLSTSEIELNTPASEQTESQTPIPEKGFSTTALPSNTCVHMKEENTVSLHGNCTVFQAFLPEKPSTIYLDDETFRYKNGEFISLYDNGLKIDFSQANYGSKYLVKAKYCSPQTYFRISWEMDKCESPLGITHILQYIDLEGDRSTGNPYCMQPEYSLPSLRYSNGSSTVDVECAIRLSKCDFTEHIEIFDQNKLFCEYTDERKTCERRIVNEDVIVYSVRVEKDVKTPYYPDQYVFCGMSHDLVSIQIVWDFHTTVRGQIESQTSTSKIDFHKTATGQTESQTST</sequence>
<reference evidence="2" key="1">
    <citation type="submission" date="2016-01" db="EMBL/GenBank/DDBJ databases">
        <title>Reference transcriptome for the parasite Schistocephalus solidus: insights into the molecular evolution of parasitism.</title>
        <authorList>
            <person name="Hebert F.O."/>
            <person name="Grambauer S."/>
            <person name="Barber I."/>
            <person name="Landry C.R."/>
            <person name="Aubin-Horth N."/>
        </authorList>
    </citation>
    <scope>NUCLEOTIDE SEQUENCE</scope>
</reference>
<evidence type="ECO:0000256" key="1">
    <source>
        <dbReference type="SAM" id="MobiDB-lite"/>
    </source>
</evidence>
<protein>
    <submittedName>
        <fullName evidence="2">Uncharacterized protein</fullName>
    </submittedName>
</protein>
<dbReference type="AlphaFoldDB" id="A0A0X3PAW6"/>